<evidence type="ECO:0000256" key="2">
    <source>
        <dbReference type="ARBA" id="ARBA00007362"/>
    </source>
</evidence>
<feature type="transmembrane region" description="Helical" evidence="6">
    <location>
        <begin position="97"/>
        <end position="116"/>
    </location>
</feature>
<feature type="transmembrane region" description="Helical" evidence="6">
    <location>
        <begin position="242"/>
        <end position="262"/>
    </location>
</feature>
<feature type="domain" description="EamA" evidence="7">
    <location>
        <begin position="12"/>
        <end position="139"/>
    </location>
</feature>
<feature type="transmembrane region" description="Helical" evidence="6">
    <location>
        <begin position="148"/>
        <end position="167"/>
    </location>
</feature>
<feature type="domain" description="EamA" evidence="7">
    <location>
        <begin position="150"/>
        <end position="285"/>
    </location>
</feature>
<feature type="transmembrane region" description="Helical" evidence="6">
    <location>
        <begin position="274"/>
        <end position="292"/>
    </location>
</feature>
<keyword evidence="3 6" id="KW-0812">Transmembrane</keyword>
<feature type="transmembrane region" description="Helical" evidence="6">
    <location>
        <begin position="70"/>
        <end position="91"/>
    </location>
</feature>
<organism evidence="8 9">
    <name type="scientific">Natronospira elongata</name>
    <dbReference type="NCBI Taxonomy" id="3110268"/>
    <lineage>
        <taxon>Bacteria</taxon>
        <taxon>Pseudomonadati</taxon>
        <taxon>Pseudomonadota</taxon>
        <taxon>Gammaproteobacteria</taxon>
        <taxon>Natronospirales</taxon>
        <taxon>Natronospiraceae</taxon>
        <taxon>Natronospira</taxon>
    </lineage>
</organism>
<evidence type="ECO:0000313" key="8">
    <source>
        <dbReference type="EMBL" id="MEA5445058.1"/>
    </source>
</evidence>
<comment type="similarity">
    <text evidence="2">Belongs to the EamA transporter family.</text>
</comment>
<protein>
    <submittedName>
        <fullName evidence="8">EamA family transporter</fullName>
    </submittedName>
</protein>
<feature type="transmembrane region" description="Helical" evidence="6">
    <location>
        <begin position="212"/>
        <end position="235"/>
    </location>
</feature>
<accession>A0AAP6JDX8</accession>
<sequence>MKVPRQTLALAGFALLVLTWGYNWVVMKIALDYSHALDFAILRSLGGMLCLFLIAFVAGQGFRLTAPWHVLLLGLVQTTGFTGLVTLGLSMEDAGKTAILAFTMPFWVLIFAALVLGEKVRDWQWLAVAFALGGLILLVGPWDPALRGAGSLLAIAAGACWGASVVVAKRIPMRDRWELIPITAWQMLLGVIPLLLLLPLVERPPIDWDPVFIGALLFNILPANALAWLFWLYLVSRLPAGVTGLNALAIPVVGMSAAWLQLGERPTTLEATGMALILTALAILSLRGLWLWRRKQRVMEARKSP</sequence>
<dbReference type="EMBL" id="JAYGII010000006">
    <property type="protein sequence ID" value="MEA5445058.1"/>
    <property type="molecule type" value="Genomic_DNA"/>
</dbReference>
<reference evidence="8 9" key="1">
    <citation type="submission" date="2023-12" db="EMBL/GenBank/DDBJ databases">
        <title>Whole-genome sequencing of halo(alkali)philic microorganisms from hypersaline lakes.</title>
        <authorList>
            <person name="Sorokin D.Y."/>
            <person name="Merkel A.Y."/>
            <person name="Messina E."/>
            <person name="Yakimov M."/>
        </authorList>
    </citation>
    <scope>NUCLEOTIDE SEQUENCE [LARGE SCALE GENOMIC DNA]</scope>
    <source>
        <strain evidence="8 9">AB-CW1</strain>
    </source>
</reference>
<dbReference type="PANTHER" id="PTHR32322">
    <property type="entry name" value="INNER MEMBRANE TRANSPORTER"/>
    <property type="match status" value="1"/>
</dbReference>
<feature type="transmembrane region" description="Helical" evidence="6">
    <location>
        <begin position="123"/>
        <end position="142"/>
    </location>
</feature>
<dbReference type="InterPro" id="IPR000620">
    <property type="entry name" value="EamA_dom"/>
</dbReference>
<dbReference type="InterPro" id="IPR050638">
    <property type="entry name" value="AA-Vitamin_Transporters"/>
</dbReference>
<gene>
    <name evidence="8" type="ORF">VCB98_04395</name>
</gene>
<dbReference type="GO" id="GO:0016020">
    <property type="term" value="C:membrane"/>
    <property type="evidence" value="ECO:0007669"/>
    <property type="project" value="UniProtKB-SubCell"/>
</dbReference>
<evidence type="ECO:0000256" key="4">
    <source>
        <dbReference type="ARBA" id="ARBA00022989"/>
    </source>
</evidence>
<proteinExistence type="inferred from homology"/>
<evidence type="ECO:0000313" key="9">
    <source>
        <dbReference type="Proteomes" id="UP001302316"/>
    </source>
</evidence>
<dbReference type="SUPFAM" id="SSF103481">
    <property type="entry name" value="Multidrug resistance efflux transporter EmrE"/>
    <property type="match status" value="2"/>
</dbReference>
<feature type="transmembrane region" description="Helical" evidence="6">
    <location>
        <begin position="179"/>
        <end position="200"/>
    </location>
</feature>
<name>A0AAP6JDX8_9GAMM</name>
<dbReference type="AlphaFoldDB" id="A0AAP6JDX8"/>
<dbReference type="PANTHER" id="PTHR32322:SF2">
    <property type="entry name" value="EAMA DOMAIN-CONTAINING PROTEIN"/>
    <property type="match status" value="1"/>
</dbReference>
<keyword evidence="5 6" id="KW-0472">Membrane</keyword>
<keyword evidence="4 6" id="KW-1133">Transmembrane helix</keyword>
<comment type="subcellular location">
    <subcellularLocation>
        <location evidence="1">Membrane</location>
        <topology evidence="1">Multi-pass membrane protein</topology>
    </subcellularLocation>
</comment>
<evidence type="ECO:0000256" key="6">
    <source>
        <dbReference type="SAM" id="Phobius"/>
    </source>
</evidence>
<dbReference type="InterPro" id="IPR037185">
    <property type="entry name" value="EmrE-like"/>
</dbReference>
<evidence type="ECO:0000259" key="7">
    <source>
        <dbReference type="Pfam" id="PF00892"/>
    </source>
</evidence>
<feature type="transmembrane region" description="Helical" evidence="6">
    <location>
        <begin position="39"/>
        <end position="58"/>
    </location>
</feature>
<dbReference type="RefSeq" id="WP_346050689.1">
    <property type="nucleotide sequence ID" value="NZ_JAYGII010000006.1"/>
</dbReference>
<evidence type="ECO:0000256" key="3">
    <source>
        <dbReference type="ARBA" id="ARBA00022692"/>
    </source>
</evidence>
<dbReference type="Proteomes" id="UP001302316">
    <property type="component" value="Unassembled WGS sequence"/>
</dbReference>
<keyword evidence="9" id="KW-1185">Reference proteome</keyword>
<evidence type="ECO:0000256" key="5">
    <source>
        <dbReference type="ARBA" id="ARBA00023136"/>
    </source>
</evidence>
<dbReference type="Pfam" id="PF00892">
    <property type="entry name" value="EamA"/>
    <property type="match status" value="2"/>
</dbReference>
<comment type="caution">
    <text evidence="8">The sequence shown here is derived from an EMBL/GenBank/DDBJ whole genome shotgun (WGS) entry which is preliminary data.</text>
</comment>
<evidence type="ECO:0000256" key="1">
    <source>
        <dbReference type="ARBA" id="ARBA00004141"/>
    </source>
</evidence>